<dbReference type="PANTHER" id="PTHR43022:SF1">
    <property type="entry name" value="PROTEIN SMF"/>
    <property type="match status" value="1"/>
</dbReference>
<sequence length="267" mass="28629">MQDHQVTRLTDPGLADLLAHGVLTARQRQAIQLGLFSDQVTQQFTLNTSRSQCLTLADAAYPVALREIYEPPVVLFYLGNLAHLSAPQLGVVGTRHPSTYAFRAMQAVLPAVVQCGVTIVSGMAQGVDTLAHQVALAHHGTTIAVVGTGLGRCYPAVNRPLMAQLARQQLVVSEYPWAAGPAKFHFVERNRVISGLSQSLLVVEAARRSGSLITANFALQENRNVLAIPGAIDAPNSVGTNELILAGAKPILNSEHIIEELLVDKRP</sequence>
<dbReference type="AlphaFoldDB" id="A0A0R1K3T1"/>
<dbReference type="SUPFAM" id="SSF102405">
    <property type="entry name" value="MCP/YpsA-like"/>
    <property type="match status" value="1"/>
</dbReference>
<gene>
    <name evidence="3" type="ORF">FD30_GL000050</name>
</gene>
<proteinExistence type="inferred from homology"/>
<comment type="similarity">
    <text evidence="1">Belongs to the DprA/Smf family.</text>
</comment>
<dbReference type="NCBIfam" id="TIGR00732">
    <property type="entry name" value="dprA"/>
    <property type="match status" value="1"/>
</dbReference>
<organism evidence="3 4">
    <name type="scientific">Levilactobacillus namurensis DSM 19117</name>
    <dbReference type="NCBI Taxonomy" id="1423773"/>
    <lineage>
        <taxon>Bacteria</taxon>
        <taxon>Bacillati</taxon>
        <taxon>Bacillota</taxon>
        <taxon>Bacilli</taxon>
        <taxon>Lactobacillales</taxon>
        <taxon>Lactobacillaceae</taxon>
        <taxon>Levilactobacillus</taxon>
    </lineage>
</organism>
<dbReference type="Pfam" id="PF02481">
    <property type="entry name" value="DNA_processg_A"/>
    <property type="match status" value="1"/>
</dbReference>
<evidence type="ECO:0000259" key="2">
    <source>
        <dbReference type="Pfam" id="PF02481"/>
    </source>
</evidence>
<name>A0A0R1K3T1_9LACO</name>
<dbReference type="GO" id="GO:0009294">
    <property type="term" value="P:DNA-mediated transformation"/>
    <property type="evidence" value="ECO:0007669"/>
    <property type="project" value="InterPro"/>
</dbReference>
<dbReference type="InterPro" id="IPR057666">
    <property type="entry name" value="DrpA_SLOG"/>
</dbReference>
<keyword evidence="4" id="KW-1185">Reference proteome</keyword>
<dbReference type="EMBL" id="AZDT01000001">
    <property type="protein sequence ID" value="KRK78221.1"/>
    <property type="molecule type" value="Genomic_DNA"/>
</dbReference>
<evidence type="ECO:0000256" key="1">
    <source>
        <dbReference type="ARBA" id="ARBA00006525"/>
    </source>
</evidence>
<protein>
    <submittedName>
        <fullName evidence="3">Rossmann fold nucleotide-binding protein for DNA uptake</fullName>
    </submittedName>
</protein>
<evidence type="ECO:0000313" key="3">
    <source>
        <dbReference type="EMBL" id="KRK78221.1"/>
    </source>
</evidence>
<evidence type="ECO:0000313" key="4">
    <source>
        <dbReference type="Proteomes" id="UP000051162"/>
    </source>
</evidence>
<reference evidence="3 4" key="1">
    <citation type="journal article" date="2015" name="Genome Announc.">
        <title>Expanding the biotechnology potential of lactobacilli through comparative genomics of 213 strains and associated genera.</title>
        <authorList>
            <person name="Sun Z."/>
            <person name="Harris H.M."/>
            <person name="McCann A."/>
            <person name="Guo C."/>
            <person name="Argimon S."/>
            <person name="Zhang W."/>
            <person name="Yang X."/>
            <person name="Jeffery I.B."/>
            <person name="Cooney J.C."/>
            <person name="Kagawa T.F."/>
            <person name="Liu W."/>
            <person name="Song Y."/>
            <person name="Salvetti E."/>
            <person name="Wrobel A."/>
            <person name="Rasinkangas P."/>
            <person name="Parkhill J."/>
            <person name="Rea M.C."/>
            <person name="O'Sullivan O."/>
            <person name="Ritari J."/>
            <person name="Douillard F.P."/>
            <person name="Paul Ross R."/>
            <person name="Yang R."/>
            <person name="Briner A.E."/>
            <person name="Felis G.E."/>
            <person name="de Vos W.M."/>
            <person name="Barrangou R."/>
            <person name="Klaenhammer T.R."/>
            <person name="Caufield P.W."/>
            <person name="Cui Y."/>
            <person name="Zhang H."/>
            <person name="O'Toole P.W."/>
        </authorList>
    </citation>
    <scope>NUCLEOTIDE SEQUENCE [LARGE SCALE GENOMIC DNA]</scope>
    <source>
        <strain evidence="3 4">DSM 19117</strain>
    </source>
</reference>
<comment type="caution">
    <text evidence="3">The sequence shown here is derived from an EMBL/GenBank/DDBJ whole genome shotgun (WGS) entry which is preliminary data.</text>
</comment>
<dbReference type="PATRIC" id="fig|1423773.3.peg.50"/>
<dbReference type="PANTHER" id="PTHR43022">
    <property type="entry name" value="PROTEIN SMF"/>
    <property type="match status" value="1"/>
</dbReference>
<dbReference type="Gene3D" id="3.40.50.450">
    <property type="match status" value="1"/>
</dbReference>
<accession>A0A0R1K3T1</accession>
<feature type="domain" description="Smf/DprA SLOG" evidence="2">
    <location>
        <begin position="53"/>
        <end position="261"/>
    </location>
</feature>
<dbReference type="STRING" id="1423773.FD30_GL000050"/>
<dbReference type="InterPro" id="IPR003488">
    <property type="entry name" value="DprA"/>
</dbReference>
<dbReference type="Proteomes" id="UP000051162">
    <property type="component" value="Unassembled WGS sequence"/>
</dbReference>